<dbReference type="PANTHER" id="PTHR45586">
    <property type="entry name" value="TPR REPEAT-CONTAINING PROTEIN PA4667"/>
    <property type="match status" value="1"/>
</dbReference>
<evidence type="ECO:0000313" key="4">
    <source>
        <dbReference type="EMBL" id="CAE6871668.1"/>
    </source>
</evidence>
<dbReference type="Gene3D" id="3.40.50.2000">
    <property type="entry name" value="Glycogen Phosphorylase B"/>
    <property type="match status" value="1"/>
</dbReference>
<dbReference type="AlphaFoldDB" id="A0A9N8MTK6"/>
<evidence type="ECO:0000256" key="3">
    <source>
        <dbReference type="PROSITE-ProRule" id="PRU00339"/>
    </source>
</evidence>
<dbReference type="SUPFAM" id="SSF48452">
    <property type="entry name" value="TPR-like"/>
    <property type="match status" value="2"/>
</dbReference>
<feature type="repeat" description="TPR" evidence="3">
    <location>
        <begin position="141"/>
        <end position="174"/>
    </location>
</feature>
<dbReference type="InterPro" id="IPR011990">
    <property type="entry name" value="TPR-like_helical_dom_sf"/>
</dbReference>
<dbReference type="EMBL" id="CAJNAS010000003">
    <property type="protein sequence ID" value="CAE6871668.1"/>
    <property type="molecule type" value="Genomic_DNA"/>
</dbReference>
<keyword evidence="1" id="KW-0677">Repeat</keyword>
<comment type="caution">
    <text evidence="4">The sequence shown here is derived from an EMBL/GenBank/DDBJ whole genome shotgun (WGS) entry which is preliminary data.</text>
</comment>
<dbReference type="SUPFAM" id="SSF53756">
    <property type="entry name" value="UDP-Glycosyltransferase/glycogen phosphorylase"/>
    <property type="match status" value="1"/>
</dbReference>
<sequence>MTTEMMSYLEKVDVLMARADLVGAWRVLDAHQAQQSGDPQALIAVSRLLRLQGRHTEACEVLGRAIEIDPANPQALSERGRLALDAGDLAGADTWYARAYCEGTEAESWVVDWLDLLLRLGSIDVARRVAHAYCSRVPGRPEGWFQLGLAHQRARHHLQALSAYHEAARLDPRMPMLRNNTAAAYIELLEYDLAQSLLEQTLADEPGNAMAWTNLASLLLRRGDPRAGRIAAERACTLAPDYPVALQVYSHALKELQQWDAALDLACRALDGDPGSATFVWSVAILQLLRGDFQNGWRNHEARWRGSPELRDVSPNVPAPLWQGEPLEGRTLFVWGEQGHGDAMQFMRFVPLIAERVRREGGKLVYCCFSNLLPLFERSLAGVVETIVAHDQRPLPDFDVHLPLCSLPLMLGTRVEDLPVRSSYLTADAAKIDAWRGRGQSPGRLRVGLVWSGSRTHQRNPYRSLDPLAFARTFGAFHEIEFFSLQVNAADEVSAASEAGLRLTDVTAELQSFDDTAALIQSLDLVITVCTSVAHLAGALGVPAWVLLDVNPHWVWMTDRQDSPWYPSVRLYRQESFRQWEPVLARVAADLTRLAAPWG</sequence>
<evidence type="ECO:0000313" key="5">
    <source>
        <dbReference type="Proteomes" id="UP000675121"/>
    </source>
</evidence>
<feature type="repeat" description="TPR" evidence="3">
    <location>
        <begin position="39"/>
        <end position="72"/>
    </location>
</feature>
<evidence type="ECO:0000256" key="2">
    <source>
        <dbReference type="ARBA" id="ARBA00022803"/>
    </source>
</evidence>
<keyword evidence="5" id="KW-1185">Reference proteome</keyword>
<name>A0A9N8MTK6_9BURK</name>
<dbReference type="Proteomes" id="UP000675121">
    <property type="component" value="Unassembled WGS sequence"/>
</dbReference>
<evidence type="ECO:0000256" key="1">
    <source>
        <dbReference type="ARBA" id="ARBA00022737"/>
    </source>
</evidence>
<dbReference type="InterPro" id="IPR051012">
    <property type="entry name" value="CellSynth/LPSAsmb/PSIAsmb"/>
</dbReference>
<keyword evidence="2 3" id="KW-0802">TPR repeat</keyword>
<dbReference type="RefSeq" id="WP_236078422.1">
    <property type="nucleotide sequence ID" value="NZ_CAJNAS010000003.1"/>
</dbReference>
<dbReference type="InterPro" id="IPR019734">
    <property type="entry name" value="TPR_rpt"/>
</dbReference>
<gene>
    <name evidence="4" type="ORF">R70211_01286</name>
</gene>
<evidence type="ECO:0008006" key="6">
    <source>
        <dbReference type="Google" id="ProtNLM"/>
    </source>
</evidence>
<dbReference type="PROSITE" id="PS50005">
    <property type="entry name" value="TPR"/>
    <property type="match status" value="2"/>
</dbReference>
<dbReference type="SMART" id="SM00028">
    <property type="entry name" value="TPR"/>
    <property type="match status" value="3"/>
</dbReference>
<dbReference type="Gene3D" id="1.25.40.10">
    <property type="entry name" value="Tetratricopeptide repeat domain"/>
    <property type="match status" value="1"/>
</dbReference>
<accession>A0A9N8MTK6</accession>
<dbReference type="Pfam" id="PF13432">
    <property type="entry name" value="TPR_16"/>
    <property type="match status" value="2"/>
</dbReference>
<organism evidence="4 5">
    <name type="scientific">Paraburkholderia domus</name>
    <dbReference type="NCBI Taxonomy" id="2793075"/>
    <lineage>
        <taxon>Bacteria</taxon>
        <taxon>Pseudomonadati</taxon>
        <taxon>Pseudomonadota</taxon>
        <taxon>Betaproteobacteria</taxon>
        <taxon>Burkholderiales</taxon>
        <taxon>Burkholderiaceae</taxon>
        <taxon>Paraburkholderia</taxon>
    </lineage>
</organism>
<proteinExistence type="predicted"/>
<protein>
    <recommendedName>
        <fullName evidence="6">Tetratricopeptide repeat protein</fullName>
    </recommendedName>
</protein>
<reference evidence="4" key="1">
    <citation type="submission" date="2021-02" db="EMBL/GenBank/DDBJ databases">
        <authorList>
            <person name="Vanwijnsberghe S."/>
        </authorList>
    </citation>
    <scope>NUCLEOTIDE SEQUENCE</scope>
    <source>
        <strain evidence="4">R-70211</strain>
    </source>
</reference>
<dbReference type="PANTHER" id="PTHR45586:SF1">
    <property type="entry name" value="LIPOPOLYSACCHARIDE ASSEMBLY PROTEIN B"/>
    <property type="match status" value="1"/>
</dbReference>